<dbReference type="AlphaFoldDB" id="A0A1Y2HHN0"/>
<accession>A0A1Y2HHN0</accession>
<feature type="region of interest" description="Disordered" evidence="1">
    <location>
        <begin position="458"/>
        <end position="514"/>
    </location>
</feature>
<dbReference type="InterPro" id="IPR025451">
    <property type="entry name" value="DUF4211"/>
</dbReference>
<name>A0A1Y2HHN0_9FUNG</name>
<keyword evidence="4" id="KW-1185">Reference proteome</keyword>
<proteinExistence type="predicted"/>
<organism evidence="3 4">
    <name type="scientific">Catenaria anguillulae PL171</name>
    <dbReference type="NCBI Taxonomy" id="765915"/>
    <lineage>
        <taxon>Eukaryota</taxon>
        <taxon>Fungi</taxon>
        <taxon>Fungi incertae sedis</taxon>
        <taxon>Blastocladiomycota</taxon>
        <taxon>Blastocladiomycetes</taxon>
        <taxon>Blastocladiales</taxon>
        <taxon>Catenariaceae</taxon>
        <taxon>Catenaria</taxon>
    </lineage>
</organism>
<dbReference type="Pfam" id="PF13926">
    <property type="entry name" value="DUF4211"/>
    <property type="match status" value="1"/>
</dbReference>
<dbReference type="GO" id="GO:0005634">
    <property type="term" value="C:nucleus"/>
    <property type="evidence" value="ECO:0007669"/>
    <property type="project" value="TreeGrafter"/>
</dbReference>
<evidence type="ECO:0000259" key="2">
    <source>
        <dbReference type="Pfam" id="PF13926"/>
    </source>
</evidence>
<feature type="compositionally biased region" description="Polar residues" evidence="1">
    <location>
        <begin position="63"/>
        <end position="72"/>
    </location>
</feature>
<dbReference type="EMBL" id="MCFL01000031">
    <property type="protein sequence ID" value="ORZ34029.1"/>
    <property type="molecule type" value="Genomic_DNA"/>
</dbReference>
<feature type="compositionally biased region" description="Basic and acidic residues" evidence="1">
    <location>
        <begin position="193"/>
        <end position="205"/>
    </location>
</feature>
<gene>
    <name evidence="3" type="ORF">BCR44DRAFT_47926</name>
</gene>
<feature type="compositionally biased region" description="Acidic residues" evidence="1">
    <location>
        <begin position="96"/>
        <end position="111"/>
    </location>
</feature>
<reference evidence="3 4" key="1">
    <citation type="submission" date="2016-07" db="EMBL/GenBank/DDBJ databases">
        <title>Pervasive Adenine N6-methylation of Active Genes in Fungi.</title>
        <authorList>
            <consortium name="DOE Joint Genome Institute"/>
            <person name="Mondo S.J."/>
            <person name="Dannebaum R.O."/>
            <person name="Kuo R.C."/>
            <person name="Labutti K."/>
            <person name="Haridas S."/>
            <person name="Kuo A."/>
            <person name="Salamov A."/>
            <person name="Ahrendt S.R."/>
            <person name="Lipzen A."/>
            <person name="Sullivan W."/>
            <person name="Andreopoulos W.B."/>
            <person name="Clum A."/>
            <person name="Lindquist E."/>
            <person name="Daum C."/>
            <person name="Ramamoorthy G.K."/>
            <person name="Gryganskyi A."/>
            <person name="Culley D."/>
            <person name="Magnuson J.K."/>
            <person name="James T.Y."/>
            <person name="O'Malley M.A."/>
            <person name="Stajich J.E."/>
            <person name="Spatafora J.W."/>
            <person name="Visel A."/>
            <person name="Grigoriev I.V."/>
        </authorList>
    </citation>
    <scope>NUCLEOTIDE SEQUENCE [LARGE SCALE GENOMIC DNA]</scope>
    <source>
        <strain evidence="3 4">PL171</strain>
    </source>
</reference>
<feature type="domain" description="DUF4211" evidence="2">
    <location>
        <begin position="315"/>
        <end position="462"/>
    </location>
</feature>
<sequence length="625" mass="68932">MSSSRRPTALNPARANALQLLMDKARARAGKPAAPSPIAPAAASSTTPHTPTKRKLVSRAQREASSVQSSPQVGYGEGGRSETVKAEQGSCKGQEDMGEEETGDEVEEDNEERSPIKPKRRRLNDSADSDPSSTPIKVKAEPGSTAVSDDWLAFGDDVGQQTAVKSEPNGEELSPASSPTAGRRPRRLQTKSALERKAKQQREEAMALAEEFDVDEENIVESPRKSRRGGIRDRIERARNRGELSMDTSERLPASITNEGSDGDQGGDDQHDGSDSDSGDDLIIIPKLEPTPFSRPSLDRASDSDGDQDDGDDSWIVNDDEMEALGDEKPDADSDADSIDAPLAFHNLDNLQWYTLYLEYMARLVLNPTTYRRLEFGMQRPDEQDDPLAAAYRKVKDMIQLRLKSMYSTVWREHLLDTIHSHPLCRRTSNPAQDLCEACNRAERNTCARLTFRGSPYDPNTFRPLPSESGSESESADDAGASLATRSRRRRIASDSDSDAQLDTKPTNKSNVRKLARSLVSPHYSVGRFCALRVHGYHLLYHAMYHTYQTVRDRMAQLAGASVFGSSGDWPPARISVEEGEMLLESLLTGPEGAQWVQERHDEFQGMLSEADDVLCNRVGALSKN</sequence>
<feature type="compositionally biased region" description="Low complexity" evidence="1">
    <location>
        <begin position="467"/>
        <end position="485"/>
    </location>
</feature>
<dbReference type="Proteomes" id="UP000193411">
    <property type="component" value="Unassembled WGS sequence"/>
</dbReference>
<protein>
    <recommendedName>
        <fullName evidence="2">DUF4211 domain-containing protein</fullName>
    </recommendedName>
</protein>
<comment type="caution">
    <text evidence="3">The sequence shown here is derived from an EMBL/GenBank/DDBJ whole genome shotgun (WGS) entry which is preliminary data.</text>
</comment>
<evidence type="ECO:0000313" key="3">
    <source>
        <dbReference type="EMBL" id="ORZ34029.1"/>
    </source>
</evidence>
<feature type="compositionally biased region" description="Acidic residues" evidence="1">
    <location>
        <begin position="304"/>
        <end position="316"/>
    </location>
</feature>
<feature type="compositionally biased region" description="Low complexity" evidence="1">
    <location>
        <begin position="39"/>
        <end position="50"/>
    </location>
</feature>
<dbReference type="PANTHER" id="PTHR14689">
    <property type="entry name" value="PHORBOL-ESTER_DAG-TYPE DOMAIN-CONTAINING PROTEIN"/>
    <property type="match status" value="1"/>
</dbReference>
<evidence type="ECO:0000313" key="4">
    <source>
        <dbReference type="Proteomes" id="UP000193411"/>
    </source>
</evidence>
<feature type="region of interest" description="Disordered" evidence="1">
    <location>
        <begin position="1"/>
        <end position="316"/>
    </location>
</feature>
<feature type="compositionally biased region" description="Acidic residues" evidence="1">
    <location>
        <begin position="210"/>
        <end position="219"/>
    </location>
</feature>
<dbReference type="PANTHER" id="PTHR14689:SF0">
    <property type="entry name" value="COILED-COIL DOMAIN-CONTAINING PROTEIN 82"/>
    <property type="match status" value="1"/>
</dbReference>
<feature type="compositionally biased region" description="Basic and acidic residues" evidence="1">
    <location>
        <begin position="230"/>
        <end position="250"/>
    </location>
</feature>
<dbReference type="OrthoDB" id="21499at2759"/>
<evidence type="ECO:0000256" key="1">
    <source>
        <dbReference type="SAM" id="MobiDB-lite"/>
    </source>
</evidence>